<dbReference type="Proteomes" id="UP000052232">
    <property type="component" value="Unassembled WGS sequence"/>
</dbReference>
<evidence type="ECO:0008006" key="4">
    <source>
        <dbReference type="Google" id="ProtNLM"/>
    </source>
</evidence>
<accession>A0A0J8AX89</accession>
<sequence>MKATLRSTFMRLTLMAAAIGLLLRAILFDRADLPYAIGIMAAALAYEALFHVANNAIRHNYDIQAAPSA</sequence>
<gene>
    <name evidence="2" type="ORF">V473_08425</name>
</gene>
<dbReference type="STRING" id="1420583.V473_08425"/>
<comment type="caution">
    <text evidence="2">The sequence shown here is derived from an EMBL/GenBank/DDBJ whole genome shotgun (WGS) entry which is preliminary data.</text>
</comment>
<dbReference type="RefSeq" id="WP_066602410.1">
    <property type="nucleotide sequence ID" value="NZ_KQ130434.1"/>
</dbReference>
<reference evidence="2 3" key="1">
    <citation type="journal article" date="2015" name="G3 (Bethesda)">
        <title>Insights into Ongoing Evolution of the Hexachlorocyclohexane Catabolic Pathway from Comparative Genomics of Ten Sphingomonadaceae Strains.</title>
        <authorList>
            <person name="Pearce S.L."/>
            <person name="Oakeshott J.G."/>
            <person name="Pandey G."/>
        </authorList>
    </citation>
    <scope>NUCLEOTIDE SEQUENCE [LARGE SCALE GENOMIC DNA]</scope>
    <source>
        <strain evidence="2 3">LL01</strain>
    </source>
</reference>
<proteinExistence type="predicted"/>
<protein>
    <recommendedName>
        <fullName evidence="4">Polysaccharide biosynthesis protein</fullName>
    </recommendedName>
</protein>
<dbReference type="PATRIC" id="fig|1420583.3.peg.1691"/>
<organism evidence="2 3">
    <name type="scientific">Sphingobium cupriresistens LL01</name>
    <dbReference type="NCBI Taxonomy" id="1420583"/>
    <lineage>
        <taxon>Bacteria</taxon>
        <taxon>Pseudomonadati</taxon>
        <taxon>Pseudomonadota</taxon>
        <taxon>Alphaproteobacteria</taxon>
        <taxon>Sphingomonadales</taxon>
        <taxon>Sphingomonadaceae</taxon>
        <taxon>Sphingobium</taxon>
    </lineage>
</organism>
<evidence type="ECO:0000313" key="3">
    <source>
        <dbReference type="Proteomes" id="UP000052232"/>
    </source>
</evidence>
<keyword evidence="1" id="KW-1133">Transmembrane helix</keyword>
<keyword evidence="3" id="KW-1185">Reference proteome</keyword>
<feature type="transmembrane region" description="Helical" evidence="1">
    <location>
        <begin position="33"/>
        <end position="53"/>
    </location>
</feature>
<evidence type="ECO:0000313" key="2">
    <source>
        <dbReference type="EMBL" id="KMS58800.1"/>
    </source>
</evidence>
<evidence type="ECO:0000256" key="1">
    <source>
        <dbReference type="SAM" id="Phobius"/>
    </source>
</evidence>
<keyword evidence="1" id="KW-0472">Membrane</keyword>
<keyword evidence="1" id="KW-0812">Transmembrane</keyword>
<feature type="transmembrane region" description="Helical" evidence="1">
    <location>
        <begin position="9"/>
        <end position="27"/>
    </location>
</feature>
<dbReference type="EMBL" id="JACT01000001">
    <property type="protein sequence ID" value="KMS58800.1"/>
    <property type="molecule type" value="Genomic_DNA"/>
</dbReference>
<dbReference type="AlphaFoldDB" id="A0A0J8AX89"/>
<name>A0A0J8AX89_9SPHN</name>